<proteinExistence type="predicted"/>
<feature type="transmembrane region" description="Helical" evidence="6">
    <location>
        <begin position="523"/>
        <end position="542"/>
    </location>
</feature>
<feature type="transmembrane region" description="Helical" evidence="6">
    <location>
        <begin position="224"/>
        <end position="246"/>
    </location>
</feature>
<comment type="caution">
    <text evidence="7">The sequence shown here is derived from an EMBL/GenBank/DDBJ whole genome shotgun (WGS) entry which is preliminary data.</text>
</comment>
<name>A0A0F2MBI5_SPOSC</name>
<evidence type="ECO:0000256" key="2">
    <source>
        <dbReference type="ARBA" id="ARBA00022692"/>
    </source>
</evidence>
<evidence type="ECO:0000256" key="1">
    <source>
        <dbReference type="ARBA" id="ARBA00004141"/>
    </source>
</evidence>
<feature type="transmembrane region" description="Helical" evidence="6">
    <location>
        <begin position="197"/>
        <end position="218"/>
    </location>
</feature>
<keyword evidence="3 6" id="KW-1133">Transmembrane helix</keyword>
<dbReference type="OrthoDB" id="2585655at2759"/>
<dbReference type="KEGG" id="ssck:SPSK_02336"/>
<dbReference type="EMBL" id="AXCR01000006">
    <property type="protein sequence ID" value="KJR86200.1"/>
    <property type="molecule type" value="Genomic_DNA"/>
</dbReference>
<dbReference type="InterPro" id="IPR011701">
    <property type="entry name" value="MFS"/>
</dbReference>
<feature type="transmembrane region" description="Helical" evidence="6">
    <location>
        <begin position="138"/>
        <end position="155"/>
    </location>
</feature>
<evidence type="ECO:0000313" key="7">
    <source>
        <dbReference type="EMBL" id="KJR86200.1"/>
    </source>
</evidence>
<feature type="transmembrane region" description="Helical" evidence="6">
    <location>
        <begin position="486"/>
        <end position="511"/>
    </location>
</feature>
<dbReference type="VEuPathDB" id="FungiDB:SPSK_02336"/>
<evidence type="ECO:0000256" key="5">
    <source>
        <dbReference type="SAM" id="MobiDB-lite"/>
    </source>
</evidence>
<dbReference type="SUPFAM" id="SSF103473">
    <property type="entry name" value="MFS general substrate transporter"/>
    <property type="match status" value="1"/>
</dbReference>
<gene>
    <name evidence="7" type="ORF">SPSK_02336</name>
</gene>
<dbReference type="AlphaFoldDB" id="A0A0F2MBI5"/>
<evidence type="ECO:0000256" key="3">
    <source>
        <dbReference type="ARBA" id="ARBA00022989"/>
    </source>
</evidence>
<dbReference type="GO" id="GO:0005886">
    <property type="term" value="C:plasma membrane"/>
    <property type="evidence" value="ECO:0007669"/>
    <property type="project" value="TreeGrafter"/>
</dbReference>
<dbReference type="InterPro" id="IPR036259">
    <property type="entry name" value="MFS_trans_sf"/>
</dbReference>
<dbReference type="Proteomes" id="UP000033710">
    <property type="component" value="Unassembled WGS sequence"/>
</dbReference>
<keyword evidence="2 6" id="KW-0812">Transmembrane</keyword>
<feature type="transmembrane region" description="Helical" evidence="6">
    <location>
        <begin position="385"/>
        <end position="407"/>
    </location>
</feature>
<feature type="transmembrane region" description="Helical" evidence="6">
    <location>
        <begin position="413"/>
        <end position="434"/>
    </location>
</feature>
<evidence type="ECO:0000313" key="8">
    <source>
        <dbReference type="Proteomes" id="UP000033710"/>
    </source>
</evidence>
<sequence length="596" mass="65225">MGLGILEDSVMEHVPGTTRYFDDPLRPQIAHDGLAGLKCDNSGPEPIILVPQPSDDPNDPLNWPLWKRDLITATLSITAIFATALGPILAANTITLSLWFTRDFTKVALLTGYYLLGVGFAGTFFVPSSRIWGKRHAFVIGTCILIGSSAWGGAVNKNYTSMLWARIVQGVGTAPFEALVNAAIGDLYFVHQRGKRMAFTNLAVFGGSFFTPILVGKITHTIKWWWTFNLIAIFCAMCLPLIIFLCPETAYRRDDTLNLDLLATDENAAIRQGAQPIGKRDSSGNDEEKTNGAAEPAIATAPEGAASAAAAAAAATATDPSATAPADAERSAQAQNVPEKVSYVKSLALFNGRKTDENFFKLLLRPFPLFLQPAFLWASLTQGTLIGWTVFIGVVMAEFFLGYPLWWDEVKTGYAYTGAFVGAICGFLIAGLLADWSAKKLTRMNNGIYEPEFRLVLVIPQLVFGVMGLYGFGITIDGMMKAKFNWAVPLVFFGFEVCGMVIGAVASSLYIVDAYRDLSIEGFTCLLIFKNFFSYGLTYKAYDWLVANGTKARPVFNALGSVQLVVCLLAIPMYVFGKRNRSFFYRHDILKMLGLR</sequence>
<dbReference type="GeneID" id="27664485"/>
<dbReference type="GO" id="GO:0022857">
    <property type="term" value="F:transmembrane transporter activity"/>
    <property type="evidence" value="ECO:0007669"/>
    <property type="project" value="InterPro"/>
</dbReference>
<protein>
    <submittedName>
        <fullName evidence="7">MFS transporter</fullName>
    </submittedName>
</protein>
<organism evidence="7 8">
    <name type="scientific">Sporothrix schenckii 1099-18</name>
    <dbReference type="NCBI Taxonomy" id="1397361"/>
    <lineage>
        <taxon>Eukaryota</taxon>
        <taxon>Fungi</taxon>
        <taxon>Dikarya</taxon>
        <taxon>Ascomycota</taxon>
        <taxon>Pezizomycotina</taxon>
        <taxon>Sordariomycetes</taxon>
        <taxon>Sordariomycetidae</taxon>
        <taxon>Ophiostomatales</taxon>
        <taxon>Ophiostomataceae</taxon>
        <taxon>Sporothrix</taxon>
    </lineage>
</organism>
<reference evidence="7 8" key="2">
    <citation type="journal article" date="2015" name="Eukaryot. Cell">
        <title>Asexual propagation of a virulent clone complex in a human and feline outbreak of sporotrichosis.</title>
        <authorList>
            <person name="Teixeira Mde M."/>
            <person name="Rodrigues A.M."/>
            <person name="Tsui C.K."/>
            <person name="de Almeida L.G."/>
            <person name="Van Diepeningen A.D."/>
            <person name="van den Ende B.G."/>
            <person name="Fernandes G.F."/>
            <person name="Kano R."/>
            <person name="Hamelin R.C."/>
            <person name="Lopes-Bezerra L.M."/>
            <person name="Vasconcelos A.T."/>
            <person name="de Hoog S."/>
            <person name="de Camargo Z.P."/>
            <person name="Felipe M.S."/>
        </authorList>
    </citation>
    <scope>NUCLEOTIDE SEQUENCE [LARGE SCALE GENOMIC DNA]</scope>
    <source>
        <strain evidence="7 8">1099-18</strain>
    </source>
</reference>
<accession>A0A0F2MBI5</accession>
<feature type="compositionally biased region" description="Basic and acidic residues" evidence="5">
    <location>
        <begin position="278"/>
        <end position="290"/>
    </location>
</feature>
<evidence type="ECO:0000256" key="4">
    <source>
        <dbReference type="ARBA" id="ARBA00023136"/>
    </source>
</evidence>
<feature type="region of interest" description="Disordered" evidence="5">
    <location>
        <begin position="273"/>
        <end position="292"/>
    </location>
</feature>
<comment type="subcellular location">
    <subcellularLocation>
        <location evidence="1">Membrane</location>
        <topology evidence="1">Multi-pass membrane protein</topology>
    </subcellularLocation>
</comment>
<dbReference type="Gene3D" id="1.20.1250.20">
    <property type="entry name" value="MFS general substrate transporter like domains"/>
    <property type="match status" value="1"/>
</dbReference>
<dbReference type="RefSeq" id="XP_016588876.1">
    <property type="nucleotide sequence ID" value="XM_016729208.1"/>
</dbReference>
<feature type="transmembrane region" description="Helical" evidence="6">
    <location>
        <begin position="554"/>
        <end position="576"/>
    </location>
</feature>
<dbReference type="PANTHER" id="PTHR23502:SF29">
    <property type="entry name" value="TRANSPORTER, PUTATIVE (AFU_ORTHOLOGUE AFUA_6G06680)-RELATED"/>
    <property type="match status" value="1"/>
</dbReference>
<feature type="transmembrane region" description="Helical" evidence="6">
    <location>
        <begin position="455"/>
        <end position="474"/>
    </location>
</feature>
<feature type="transmembrane region" description="Helical" evidence="6">
    <location>
        <begin position="75"/>
        <end position="101"/>
    </location>
</feature>
<feature type="transmembrane region" description="Helical" evidence="6">
    <location>
        <begin position="107"/>
        <end position="126"/>
    </location>
</feature>
<dbReference type="Pfam" id="PF07690">
    <property type="entry name" value="MFS_1"/>
    <property type="match status" value="1"/>
</dbReference>
<reference evidence="7 8" key="1">
    <citation type="journal article" date="2014" name="BMC Genomics">
        <title>Comparative genomics of the major fungal agents of human and animal Sporotrichosis: Sporothrix schenckii and Sporothrix brasiliensis.</title>
        <authorList>
            <person name="Teixeira M.M."/>
            <person name="de Almeida L.G."/>
            <person name="Kubitschek-Barreira P."/>
            <person name="Alves F.L."/>
            <person name="Kioshima E.S."/>
            <person name="Abadio A.K."/>
            <person name="Fernandes L."/>
            <person name="Derengowski L.S."/>
            <person name="Ferreira K.S."/>
            <person name="Souza R.C."/>
            <person name="Ruiz J.C."/>
            <person name="de Andrade N.C."/>
            <person name="Paes H.C."/>
            <person name="Nicola A.M."/>
            <person name="Albuquerque P."/>
            <person name="Gerber A.L."/>
            <person name="Martins V.P."/>
            <person name="Peconick L.D."/>
            <person name="Neto A.V."/>
            <person name="Chaucanez C.B."/>
            <person name="Silva P.A."/>
            <person name="Cunha O.L."/>
            <person name="de Oliveira F.F."/>
            <person name="dos Santos T.C."/>
            <person name="Barros A.L."/>
            <person name="Soares M.A."/>
            <person name="de Oliveira L.M."/>
            <person name="Marini M.M."/>
            <person name="Villalobos-Duno H."/>
            <person name="Cunha M.M."/>
            <person name="de Hoog S."/>
            <person name="da Silveira J.F."/>
            <person name="Henrissat B."/>
            <person name="Nino-Vega G.A."/>
            <person name="Cisalpino P.S."/>
            <person name="Mora-Montes H.M."/>
            <person name="Almeida S.R."/>
            <person name="Stajich J.E."/>
            <person name="Lopes-Bezerra L.M."/>
            <person name="Vasconcelos A.T."/>
            <person name="Felipe M.S."/>
        </authorList>
    </citation>
    <scope>NUCLEOTIDE SEQUENCE [LARGE SCALE GENOMIC DNA]</scope>
    <source>
        <strain evidence="7 8">1099-18</strain>
    </source>
</reference>
<evidence type="ECO:0000256" key="6">
    <source>
        <dbReference type="SAM" id="Phobius"/>
    </source>
</evidence>
<keyword evidence="4 6" id="KW-0472">Membrane</keyword>
<dbReference type="PANTHER" id="PTHR23502">
    <property type="entry name" value="MAJOR FACILITATOR SUPERFAMILY"/>
    <property type="match status" value="1"/>
</dbReference>